<dbReference type="InterPro" id="IPR011333">
    <property type="entry name" value="SKP1/BTB/POZ_sf"/>
</dbReference>
<feature type="region of interest" description="Disordered" evidence="4">
    <location>
        <begin position="35"/>
        <end position="58"/>
    </location>
</feature>
<reference evidence="6 7" key="1">
    <citation type="journal article" date="2023" name="Commun. Biol.">
        <title>Reorganization of the ancestral sex-determining regions during the evolution of trioecy in Pleodorina starrii.</title>
        <authorList>
            <person name="Takahashi K."/>
            <person name="Suzuki S."/>
            <person name="Kawai-Toyooka H."/>
            <person name="Yamamoto K."/>
            <person name="Hamaji T."/>
            <person name="Ootsuki R."/>
            <person name="Yamaguchi H."/>
            <person name="Kawachi M."/>
            <person name="Higashiyama T."/>
            <person name="Nozaki H."/>
        </authorList>
    </citation>
    <scope>NUCLEOTIDE SEQUENCE [LARGE SCALE GENOMIC DNA]</scope>
    <source>
        <strain evidence="6 7">NIES-4479</strain>
    </source>
</reference>
<dbReference type="InterPro" id="IPR011042">
    <property type="entry name" value="6-blade_b-propeller_TolB-like"/>
</dbReference>
<dbReference type="EMBL" id="BRXU01000026">
    <property type="protein sequence ID" value="GLC59102.1"/>
    <property type="molecule type" value="Genomic_DNA"/>
</dbReference>
<feature type="domain" description="BTB" evidence="5">
    <location>
        <begin position="409"/>
        <end position="481"/>
    </location>
</feature>
<dbReference type="GO" id="GO:0000151">
    <property type="term" value="C:ubiquitin ligase complex"/>
    <property type="evidence" value="ECO:0007669"/>
    <property type="project" value="TreeGrafter"/>
</dbReference>
<dbReference type="PROSITE" id="PS50097">
    <property type="entry name" value="BTB"/>
    <property type="match status" value="1"/>
</dbReference>
<dbReference type="SUPFAM" id="SSF54695">
    <property type="entry name" value="POZ domain"/>
    <property type="match status" value="1"/>
</dbReference>
<gene>
    <name evidence="6" type="primary">PLEST009741</name>
    <name evidence="6" type="ORF">PLESTB_001448400</name>
</gene>
<dbReference type="CDD" id="cd18186">
    <property type="entry name" value="BTB_POZ_ZBTB_KLHL-like"/>
    <property type="match status" value="1"/>
</dbReference>
<feature type="compositionally biased region" description="Low complexity" evidence="4">
    <location>
        <begin position="39"/>
        <end position="49"/>
    </location>
</feature>
<dbReference type="InterPro" id="IPR000210">
    <property type="entry name" value="BTB/POZ_dom"/>
</dbReference>
<proteinExistence type="predicted"/>
<dbReference type="AlphaFoldDB" id="A0A9W6BVQ0"/>
<evidence type="ECO:0000256" key="1">
    <source>
        <dbReference type="ARBA" id="ARBA00004906"/>
    </source>
</evidence>
<dbReference type="Gene3D" id="2.120.10.30">
    <property type="entry name" value="TolB, C-terminal domain"/>
    <property type="match status" value="2"/>
</dbReference>
<evidence type="ECO:0000256" key="2">
    <source>
        <dbReference type="ARBA" id="ARBA00022737"/>
    </source>
</evidence>
<accession>A0A9W6BVQ0</accession>
<organism evidence="6 7">
    <name type="scientific">Pleodorina starrii</name>
    <dbReference type="NCBI Taxonomy" id="330485"/>
    <lineage>
        <taxon>Eukaryota</taxon>
        <taxon>Viridiplantae</taxon>
        <taxon>Chlorophyta</taxon>
        <taxon>core chlorophytes</taxon>
        <taxon>Chlorophyceae</taxon>
        <taxon>CS clade</taxon>
        <taxon>Chlamydomonadales</taxon>
        <taxon>Volvocaceae</taxon>
        <taxon>Pleodorina</taxon>
    </lineage>
</organism>
<evidence type="ECO:0000259" key="5">
    <source>
        <dbReference type="PROSITE" id="PS50097"/>
    </source>
</evidence>
<dbReference type="GO" id="GO:0005737">
    <property type="term" value="C:cytoplasm"/>
    <property type="evidence" value="ECO:0007669"/>
    <property type="project" value="TreeGrafter"/>
</dbReference>
<comment type="caution">
    <text evidence="6">The sequence shown here is derived from an EMBL/GenBank/DDBJ whole genome shotgun (WGS) entry which is preliminary data.</text>
</comment>
<dbReference type="SMART" id="SM00225">
    <property type="entry name" value="BTB"/>
    <property type="match status" value="1"/>
</dbReference>
<dbReference type="Gene3D" id="3.30.710.10">
    <property type="entry name" value="Potassium Channel Kv1.1, Chain A"/>
    <property type="match status" value="1"/>
</dbReference>
<protein>
    <submittedName>
        <fullName evidence="6">Ankyrin repeat and BTB/POZ domain-containing protein 1</fullName>
    </submittedName>
</protein>
<dbReference type="Proteomes" id="UP001165080">
    <property type="component" value="Unassembled WGS sequence"/>
</dbReference>
<name>A0A9W6BVQ0_9CHLO</name>
<evidence type="ECO:0000256" key="4">
    <source>
        <dbReference type="SAM" id="MobiDB-lite"/>
    </source>
</evidence>
<dbReference type="PANTHER" id="PTHR46231">
    <property type="entry name" value="ANKYRIN REPEAT AND BTB/POZ DOMAIN-CONTAINING PROTEIN 1"/>
    <property type="match status" value="1"/>
</dbReference>
<dbReference type="InterPro" id="IPR044515">
    <property type="entry name" value="ABTB1"/>
</dbReference>
<comment type="pathway">
    <text evidence="1">Protein modification; protein ubiquitination.</text>
</comment>
<feature type="region of interest" description="Disordered" evidence="4">
    <location>
        <begin position="376"/>
        <end position="403"/>
    </location>
</feature>
<keyword evidence="2" id="KW-0677">Repeat</keyword>
<keyword evidence="3" id="KW-0040">ANK repeat</keyword>
<keyword evidence="7" id="KW-1185">Reference proteome</keyword>
<dbReference type="PANTHER" id="PTHR46231:SF1">
    <property type="entry name" value="ANKYRIN REPEAT AND BTB_POZ DOMAIN-CONTAINING PROTEIN 1"/>
    <property type="match status" value="1"/>
</dbReference>
<evidence type="ECO:0000313" key="7">
    <source>
        <dbReference type="Proteomes" id="UP001165080"/>
    </source>
</evidence>
<evidence type="ECO:0000313" key="6">
    <source>
        <dbReference type="EMBL" id="GLC59102.1"/>
    </source>
</evidence>
<dbReference type="Pfam" id="PF00651">
    <property type="entry name" value="BTB"/>
    <property type="match status" value="1"/>
</dbReference>
<sequence>MQLSESGPWPPAAAADAEPETLLFTAGGVYTIDGPVDVGSPSGPSNQGPPLVPSAQLPLSTPLSDARCAAHEPTSDCVLFALGSAAIGHLDGRNGVSLIAGNQYTKRGSGVGGSGGGGDGAGSGTAARFYNITALVPDGKGSVYVGDHDRIRRLHVASRQVTTLPGSAPGSVANSAWVGLSYDAEADHLLAATEKAVCIVEHAATAAAGDSGSSGAAAAAGGAADAGGNGAAASGGGSGGGMAAVRLVAGDWQAAGFVDAAGTAARFTEIAGILAGADRRLYILDGGMLRVLEGPGSGYFVSTALTGTYTGATPSCLSFLPPVSLAIGYAGNTSMSVISGPRVGPSSPALGGYSTSSLQRQGPSAAAIQLHKALVAAPSPPSQPSTSVDAGGADDNAKSGGEGGAELGIGVTVRVGGGVRFLAHRAALTSRSDYFRQLLDPDGGFADSGAARGEVSLPEAHPEAFSWLLVYMYGGELYVPYELLHPAAELATRLLMPAECTAQLQEWLLAAVTPGSVVSELIWAERCGMAELVPRLKAYLLWHRLEVTFGDAVGELAARCPDLAASLLKEMAAAV</sequence>
<evidence type="ECO:0000256" key="3">
    <source>
        <dbReference type="ARBA" id="ARBA00023043"/>
    </source>
</evidence>